<keyword evidence="2" id="KW-0645">Protease</keyword>
<reference evidence="2 3" key="1">
    <citation type="submission" date="2018-01" db="EMBL/GenBank/DDBJ databases">
        <title>Complete genome sequence of Bacteriovorax stolpii DSM12778.</title>
        <authorList>
            <person name="Tang B."/>
            <person name="Chang J."/>
        </authorList>
    </citation>
    <scope>NUCLEOTIDE SEQUENCE [LARGE SCALE GENOMIC DNA]</scope>
    <source>
        <strain evidence="2 3">DSM 12778</strain>
    </source>
</reference>
<dbReference type="SUPFAM" id="SSF50494">
    <property type="entry name" value="Trypsin-like serine proteases"/>
    <property type="match status" value="1"/>
</dbReference>
<keyword evidence="3" id="KW-1185">Reference proteome</keyword>
<dbReference type="Gene3D" id="2.40.10.10">
    <property type="entry name" value="Trypsin-like serine proteases"/>
    <property type="match status" value="2"/>
</dbReference>
<proteinExistence type="predicted"/>
<evidence type="ECO:0000256" key="1">
    <source>
        <dbReference type="ARBA" id="ARBA00022729"/>
    </source>
</evidence>
<dbReference type="AlphaFoldDB" id="A0A2K9NS74"/>
<dbReference type="InterPro" id="IPR043504">
    <property type="entry name" value="Peptidase_S1_PA_chymotrypsin"/>
</dbReference>
<dbReference type="EMBL" id="CP025704">
    <property type="protein sequence ID" value="AUN98348.1"/>
    <property type="molecule type" value="Genomic_DNA"/>
</dbReference>
<sequence>MKFIALLALTLSVSAFAKTTPVDKVIYGQDDRLDIFESNDNLMKELSLSTAVQILNRNLVETTPGQYTVKAETLAESGMCKNERFANQPTAGNCSGFLVAGDKLVTAGHCINSDFDCQGHYWVFDFANKEKEEKTFTFNKDQVYRCSKIIERKKDSMTQADYAVVKLERVVTGRTPLKYRTEGKPADDAVFTVIGHPTGLPTKITAAADMRNNTNPTFFVTNADTYGGNSGSAVVDSRTGIVEGILVRGDQDYSRTEEGCLGSVYRPQTGGRGEDVTRITIINDLKH</sequence>
<dbReference type="KEGG" id="bsto:C0V70_09565"/>
<dbReference type="InterPro" id="IPR050966">
    <property type="entry name" value="Glutamyl_endopeptidase"/>
</dbReference>
<name>A0A2K9NS74_BACTC</name>
<protein>
    <submittedName>
        <fullName evidence="2">Serine protease</fullName>
    </submittedName>
</protein>
<keyword evidence="1" id="KW-0732">Signal</keyword>
<dbReference type="Proteomes" id="UP000235584">
    <property type="component" value="Chromosome"/>
</dbReference>
<evidence type="ECO:0000313" key="2">
    <source>
        <dbReference type="EMBL" id="AUN98348.1"/>
    </source>
</evidence>
<dbReference type="GO" id="GO:0006508">
    <property type="term" value="P:proteolysis"/>
    <property type="evidence" value="ECO:0007669"/>
    <property type="project" value="UniProtKB-KW"/>
</dbReference>
<gene>
    <name evidence="2" type="ORF">C0V70_09565</name>
</gene>
<dbReference type="PANTHER" id="PTHR15462:SF8">
    <property type="entry name" value="SERINE PROTEASE"/>
    <property type="match status" value="1"/>
</dbReference>
<dbReference type="Pfam" id="PF13365">
    <property type="entry name" value="Trypsin_2"/>
    <property type="match status" value="1"/>
</dbReference>
<dbReference type="PANTHER" id="PTHR15462">
    <property type="entry name" value="SERINE PROTEASE"/>
    <property type="match status" value="1"/>
</dbReference>
<dbReference type="InterPro" id="IPR009003">
    <property type="entry name" value="Peptidase_S1_PA"/>
</dbReference>
<evidence type="ECO:0000313" key="3">
    <source>
        <dbReference type="Proteomes" id="UP000235584"/>
    </source>
</evidence>
<dbReference type="OrthoDB" id="291346at2"/>
<accession>A0A2K9NS74</accession>
<organism evidence="2 3">
    <name type="scientific">Bacteriovorax stolpii</name>
    <name type="common">Bdellovibrio stolpii</name>
    <dbReference type="NCBI Taxonomy" id="960"/>
    <lineage>
        <taxon>Bacteria</taxon>
        <taxon>Pseudomonadati</taxon>
        <taxon>Bdellovibrionota</taxon>
        <taxon>Bacteriovoracia</taxon>
        <taxon>Bacteriovoracales</taxon>
        <taxon>Bacteriovoracaceae</taxon>
        <taxon>Bacteriovorax</taxon>
    </lineage>
</organism>
<dbReference type="RefSeq" id="WP_102243639.1">
    <property type="nucleotide sequence ID" value="NZ_CP025704.1"/>
</dbReference>
<keyword evidence="2" id="KW-0378">Hydrolase</keyword>
<dbReference type="GO" id="GO:0008233">
    <property type="term" value="F:peptidase activity"/>
    <property type="evidence" value="ECO:0007669"/>
    <property type="project" value="UniProtKB-KW"/>
</dbReference>